<evidence type="ECO:0000256" key="3">
    <source>
        <dbReference type="ARBA" id="ARBA00023163"/>
    </source>
</evidence>
<dbReference type="RefSeq" id="WP_312988103.1">
    <property type="nucleotide sequence ID" value="NZ_BAAAUI010000025.1"/>
</dbReference>
<keyword evidence="1" id="KW-0805">Transcription regulation</keyword>
<dbReference type="AlphaFoldDB" id="A0A7W7FW33"/>
<dbReference type="PANTHER" id="PTHR38465">
    <property type="entry name" value="HTH-TYPE TRANSCRIPTIONAL REGULATOR MJ1563-RELATED"/>
    <property type="match status" value="1"/>
</dbReference>
<dbReference type="GO" id="GO:0003677">
    <property type="term" value="F:DNA binding"/>
    <property type="evidence" value="ECO:0007669"/>
    <property type="project" value="UniProtKB-KW"/>
</dbReference>
<dbReference type="EMBL" id="JACHMH010000001">
    <property type="protein sequence ID" value="MBB4679163.1"/>
    <property type="molecule type" value="Genomic_DNA"/>
</dbReference>
<name>A0A7W7FW33_9PSEU</name>
<feature type="domain" description="HTH marR-type" evidence="4">
    <location>
        <begin position="33"/>
        <end position="92"/>
    </location>
</feature>
<dbReference type="InterPro" id="IPR052362">
    <property type="entry name" value="HTH-GbsR_regulator"/>
</dbReference>
<dbReference type="InterPro" id="IPR036388">
    <property type="entry name" value="WH-like_DNA-bd_sf"/>
</dbReference>
<dbReference type="GO" id="GO:0003700">
    <property type="term" value="F:DNA-binding transcription factor activity"/>
    <property type="evidence" value="ECO:0007669"/>
    <property type="project" value="InterPro"/>
</dbReference>
<dbReference type="Pfam" id="PF12802">
    <property type="entry name" value="MarR_2"/>
    <property type="match status" value="1"/>
</dbReference>
<accession>A0A7W7FW33</accession>
<proteinExistence type="predicted"/>
<keyword evidence="6" id="KW-1185">Reference proteome</keyword>
<dbReference type="Proteomes" id="UP000533598">
    <property type="component" value="Unassembled WGS sequence"/>
</dbReference>
<dbReference type="Gene3D" id="1.10.287.160">
    <property type="entry name" value="HR1 repeat"/>
    <property type="match status" value="1"/>
</dbReference>
<evidence type="ECO:0000313" key="5">
    <source>
        <dbReference type="EMBL" id="MBB4679163.1"/>
    </source>
</evidence>
<reference evidence="5 6" key="1">
    <citation type="submission" date="2020-08" db="EMBL/GenBank/DDBJ databases">
        <title>Sequencing the genomes of 1000 actinobacteria strains.</title>
        <authorList>
            <person name="Klenk H.-P."/>
        </authorList>
    </citation>
    <scope>NUCLEOTIDE SEQUENCE [LARGE SCALE GENOMIC DNA]</scope>
    <source>
        <strain evidence="5 6">DSM 44230</strain>
    </source>
</reference>
<comment type="caution">
    <text evidence="5">The sequence shown here is derived from an EMBL/GenBank/DDBJ whole genome shotgun (WGS) entry which is preliminary data.</text>
</comment>
<protein>
    <submittedName>
        <fullName evidence="5">Putative transcriptional regulator</fullName>
    </submittedName>
</protein>
<keyword evidence="2" id="KW-0238">DNA-binding</keyword>
<evidence type="ECO:0000313" key="6">
    <source>
        <dbReference type="Proteomes" id="UP000533598"/>
    </source>
</evidence>
<evidence type="ECO:0000256" key="1">
    <source>
        <dbReference type="ARBA" id="ARBA00023015"/>
    </source>
</evidence>
<sequence length="165" mass="18420">MSAQEVTEAERPRDEEAVARFVERFALLMTEGGMPRMAARVFALIMASEQGAHTAAEIAKRLEISPAAVSGAVRFLTETRLVIRDREPGQRRDVFRVGDEFWYDTLSRKNRAMDDLLAAANEGAAALGPDTPAGRRMAVTGDFLSYLREQLPNLITRWQAERAPR</sequence>
<evidence type="ECO:0000259" key="4">
    <source>
        <dbReference type="Pfam" id="PF12802"/>
    </source>
</evidence>
<dbReference type="SUPFAM" id="SSF46785">
    <property type="entry name" value="Winged helix' DNA-binding domain"/>
    <property type="match status" value="1"/>
</dbReference>
<gene>
    <name evidence="5" type="ORF">HNR67_005281</name>
</gene>
<evidence type="ECO:0000256" key="2">
    <source>
        <dbReference type="ARBA" id="ARBA00023125"/>
    </source>
</evidence>
<dbReference type="Gene3D" id="1.10.10.10">
    <property type="entry name" value="Winged helix-like DNA-binding domain superfamily/Winged helix DNA-binding domain"/>
    <property type="match status" value="1"/>
</dbReference>
<dbReference type="PANTHER" id="PTHR38465:SF2">
    <property type="entry name" value="HTH-TYPE TRANSCRIPTIONAL REGULATOR MMPR5"/>
    <property type="match status" value="1"/>
</dbReference>
<organism evidence="5 6">
    <name type="scientific">Crossiella cryophila</name>
    <dbReference type="NCBI Taxonomy" id="43355"/>
    <lineage>
        <taxon>Bacteria</taxon>
        <taxon>Bacillati</taxon>
        <taxon>Actinomycetota</taxon>
        <taxon>Actinomycetes</taxon>
        <taxon>Pseudonocardiales</taxon>
        <taxon>Pseudonocardiaceae</taxon>
        <taxon>Crossiella</taxon>
    </lineage>
</organism>
<dbReference type="InterPro" id="IPR036390">
    <property type="entry name" value="WH_DNA-bd_sf"/>
</dbReference>
<keyword evidence="3" id="KW-0804">Transcription</keyword>
<dbReference type="InterPro" id="IPR000835">
    <property type="entry name" value="HTH_MarR-typ"/>
</dbReference>